<gene>
    <name evidence="1" type="ORF">QQS21_006110</name>
</gene>
<name>A0AAJ0CSD8_9HYPO</name>
<protein>
    <recommendedName>
        <fullName evidence="3">TPR-like protein</fullName>
    </recommendedName>
</protein>
<dbReference type="EMBL" id="JASWJB010000109">
    <property type="protein sequence ID" value="KAK2596782.1"/>
    <property type="molecule type" value="Genomic_DNA"/>
</dbReference>
<dbReference type="SUPFAM" id="SSF48452">
    <property type="entry name" value="TPR-like"/>
    <property type="match status" value="2"/>
</dbReference>
<evidence type="ECO:0008006" key="3">
    <source>
        <dbReference type="Google" id="ProtNLM"/>
    </source>
</evidence>
<sequence length="760" mass="84489">MDDLEAALLDAQAPKIHINHVIIQLEPVFENTGKDDVERAIRVAQENRERDPNDHENLAWYLNDLGQELGQRSTMSGQVADLEAAILLLREAVNMTPENNDNRMGRLNNLGLALRLKHEKSGDMAALEAAISFAQEAVNATPEHHQNRPMYLRNLSAHLGNKYRKSLMDRAGHLLNLGIILGDKYMSTANTAALEDAFKVAQQAVDAAPEGHPGRPGCLGNLACQLNHKHRATGDTAYLNQAILVEQELIDLLPENYPDRAVYLGNLGSSLLRRYKSIRAIADLEDAIWYAREAITVLPSTNRLEQAKYLNHLGTRLCDLFKRTGEKSDLEEAIQATRDAIRITPKDHLSRAAYHTILGYQLRDKFTITGAIGDLDEAIEALKTSIQMTPDENHVQVANFHNLGLQFGDRYRASGKTADLTMAIQFIEKSVEMGPRDDPYRAVYLISLGIQLQYRCKMALERDDLIKSISSFQTALDQPNALVQYRALAGMYLMHAYAALPDWEKAYSTACMAVHLASRSTARSLEAPDKQYILAQNAGLGSDAAAMALHAGRVPLDALDLLEEGRGVLATSLEDMRVDIVDLRSSHPSLAEQFSRLRARLDQPLARSYISTVANQTIQSSQRYQDGKDMDAVIEEIRKNKGFERFLRAPSEGDMRRAAGDGPIVVINVSKHRCDAILVEEKEIQLLPLPDLLSQEIEERARQGSLDRPKVLEWLWDAIASPVLMALKLEQPCSGDDWPHILVDPDGASDKVSATCGRLS</sequence>
<comment type="caution">
    <text evidence="1">The sequence shown here is derived from an EMBL/GenBank/DDBJ whole genome shotgun (WGS) entry which is preliminary data.</text>
</comment>
<evidence type="ECO:0000313" key="2">
    <source>
        <dbReference type="Proteomes" id="UP001251528"/>
    </source>
</evidence>
<evidence type="ECO:0000313" key="1">
    <source>
        <dbReference type="EMBL" id="KAK2596782.1"/>
    </source>
</evidence>
<reference evidence="1" key="1">
    <citation type="submission" date="2023-06" db="EMBL/GenBank/DDBJ databases">
        <title>Conoideocrella luteorostrata (Hypocreales: Clavicipitaceae), a potential biocontrol fungus for elongate hemlock scale in United States Christmas tree production areas.</title>
        <authorList>
            <person name="Barrett H."/>
            <person name="Lovett B."/>
            <person name="Macias A.M."/>
            <person name="Stajich J.E."/>
            <person name="Kasson M.T."/>
        </authorList>
    </citation>
    <scope>NUCLEOTIDE SEQUENCE</scope>
    <source>
        <strain evidence="1">ARSEF 14590</strain>
    </source>
</reference>
<dbReference type="InterPro" id="IPR011990">
    <property type="entry name" value="TPR-like_helical_dom_sf"/>
</dbReference>
<organism evidence="1 2">
    <name type="scientific">Conoideocrella luteorostrata</name>
    <dbReference type="NCBI Taxonomy" id="1105319"/>
    <lineage>
        <taxon>Eukaryota</taxon>
        <taxon>Fungi</taxon>
        <taxon>Dikarya</taxon>
        <taxon>Ascomycota</taxon>
        <taxon>Pezizomycotina</taxon>
        <taxon>Sordariomycetes</taxon>
        <taxon>Hypocreomycetidae</taxon>
        <taxon>Hypocreales</taxon>
        <taxon>Clavicipitaceae</taxon>
        <taxon>Conoideocrella</taxon>
    </lineage>
</organism>
<accession>A0AAJ0CSD8</accession>
<dbReference type="Proteomes" id="UP001251528">
    <property type="component" value="Unassembled WGS sequence"/>
</dbReference>
<proteinExistence type="predicted"/>
<dbReference type="PANTHER" id="PTHR19959:SF119">
    <property type="entry name" value="FUNGAL LIPASE-LIKE DOMAIN-CONTAINING PROTEIN"/>
    <property type="match status" value="1"/>
</dbReference>
<keyword evidence="2" id="KW-1185">Reference proteome</keyword>
<dbReference type="Gene3D" id="1.25.40.10">
    <property type="entry name" value="Tetratricopeptide repeat domain"/>
    <property type="match status" value="3"/>
</dbReference>
<dbReference type="AlphaFoldDB" id="A0AAJ0CSD8"/>
<dbReference type="PANTHER" id="PTHR19959">
    <property type="entry name" value="KINESIN LIGHT CHAIN"/>
    <property type="match status" value="1"/>
</dbReference>